<sequence>MNNYDFTRLNDKEFEDLVIDLISAENPNTQIERFMPGRDSGMDGRFYIGSDNVIIQSKHYIKSSYSSLINNLKLEAPKVTSLNPSRYILAICQGLTNLRKNEIIEIFGSQYLRSDDILSLDDITHKLSQHKDIERKYYKLWLNSTEVLISLLHNDVIGKSNHILQQIKNNVDNYVKTRDFDIAKNKLDKVNTLIITGAPGVGKTTLAEQLCLHYILNEYELIYIESDIEEGEKLILPNKKQLFLYDDFLGRNYLDALRNKEDSKIVRFINRIIKNNEKKLILTSRTTILNQGKLSSELFYINNTEKHEYEVEVKNLAVLDKAKILYNHIWFSNLPQEYKNCFWVDKKYRKIISHKNYNPRLISFITDYDKVSHLSPEKYWDYIIESLNNPSAIWDYMLTKQVPKCVYYLTYLVSLNNGSISENTLSQCYNMFLDMIDFDFKHSDYLLFHDCTKHAVKSTLQRKLEDGKEPSYDVLNPSISDYFIEKLDNNLPLIPLLFSALTTRQSLLNLDTLINKKMSPFLSSKIVNAILENIEDNKDESYILEFINIIISSDKISFIDKLKAVKIINPEHLKQTKFYAGNNFKILEIVNWGSLNAQDYFGYDNIKDYITVSLLENGTDLTYEELNILAQISNTLGETALSNNIHDLLLDYWQNYVQEFISESNDFTEYYSLNDEDSLKSRAKDCISELLAESTLSFTASEVDDIITNLDANNIIVRNIENEAPDWERDEYDRYYINQDDGFDAVDDLFSIN</sequence>
<proteinExistence type="predicted"/>
<dbReference type="AlphaFoldDB" id="A0AAI9I396"/>
<organism evidence="2">
    <name type="scientific">Providencia stuartii</name>
    <dbReference type="NCBI Taxonomy" id="588"/>
    <lineage>
        <taxon>Bacteria</taxon>
        <taxon>Pseudomonadati</taxon>
        <taxon>Pseudomonadota</taxon>
        <taxon>Gammaproteobacteria</taxon>
        <taxon>Enterobacterales</taxon>
        <taxon>Morganellaceae</taxon>
        <taxon>Providencia</taxon>
    </lineage>
</organism>
<dbReference type="SUPFAM" id="SSF52540">
    <property type="entry name" value="P-loop containing nucleoside triphosphate hydrolases"/>
    <property type="match status" value="2"/>
</dbReference>
<gene>
    <name evidence="2" type="ORF">JRA39_003945</name>
</gene>
<name>A0AAI9I396_PROST</name>
<feature type="domain" description="Novel STAND NTPase 3" evidence="1">
    <location>
        <begin position="174"/>
        <end position="331"/>
    </location>
</feature>
<keyword evidence="2" id="KW-0067">ATP-binding</keyword>
<keyword evidence="2" id="KW-0547">Nucleotide-binding</keyword>
<protein>
    <submittedName>
        <fullName evidence="2">ATP-binding protein</fullName>
    </submittedName>
</protein>
<dbReference type="EMBL" id="AAZDVE040000050">
    <property type="protein sequence ID" value="EMP9434815.1"/>
    <property type="molecule type" value="Genomic_DNA"/>
</dbReference>
<comment type="caution">
    <text evidence="2">The sequence shown here is derived from an EMBL/GenBank/DDBJ whole genome shotgun (WGS) entry which is preliminary data.</text>
</comment>
<dbReference type="Pfam" id="PF20720">
    <property type="entry name" value="nSTAND3"/>
    <property type="match status" value="1"/>
</dbReference>
<dbReference type="InterPro" id="IPR027417">
    <property type="entry name" value="P-loop_NTPase"/>
</dbReference>
<dbReference type="GO" id="GO:0005524">
    <property type="term" value="F:ATP binding"/>
    <property type="evidence" value="ECO:0007669"/>
    <property type="project" value="UniProtKB-KW"/>
</dbReference>
<dbReference type="Gene3D" id="3.40.50.300">
    <property type="entry name" value="P-loop containing nucleotide triphosphate hydrolases"/>
    <property type="match status" value="1"/>
</dbReference>
<evidence type="ECO:0000313" key="2">
    <source>
        <dbReference type="EMBL" id="EMP9434815.1"/>
    </source>
</evidence>
<evidence type="ECO:0000259" key="1">
    <source>
        <dbReference type="Pfam" id="PF20720"/>
    </source>
</evidence>
<reference evidence="2" key="1">
    <citation type="submission" date="2024-02" db="EMBL/GenBank/DDBJ databases">
        <authorList>
            <consortium name="Clinical and Environmental Microbiology Branch: Whole genome sequencing antimicrobial resistance pathogens in the healthcare setting"/>
        </authorList>
    </citation>
    <scope>NUCLEOTIDE SEQUENCE</scope>
    <source>
        <strain evidence="2">2020GO-00142</strain>
    </source>
</reference>
<dbReference type="InterPro" id="IPR049050">
    <property type="entry name" value="nSTAND3"/>
</dbReference>
<accession>A0AAI9I396</accession>